<accession>A0A7H9AUW0</accession>
<gene>
    <name evidence="1" type="ORF">HYG79_10945</name>
</gene>
<dbReference type="EMBL" id="CP058595">
    <property type="protein sequence ID" value="QLG47268.1"/>
    <property type="molecule type" value="Genomic_DNA"/>
</dbReference>
<evidence type="ECO:0000313" key="2">
    <source>
        <dbReference type="Proteomes" id="UP000509302"/>
    </source>
</evidence>
<sequence length="115" mass="13313">MIMGLLITMASFTECKSQDKEAINNEKMETKKTIEETKEYIGMWVTEDNHVRHNLLPNGRYDEARGNRESAYQGKYRVKGNHIEYKDDTGFTADGDFKDGILYHGGMILYKKKNP</sequence>
<dbReference type="KEGG" id="cagg:HYG79_10945"/>
<reference evidence="1 2" key="1">
    <citation type="journal article" date="2006" name="Int. J. Syst. Evol. Microbiol.">
        <title>Costertonia aggregata gen. nov., sp. nov., a mesophilic marine bacterium of the family Flavobacteriaceae, isolated from a mature biofilm.</title>
        <authorList>
            <person name="Kwon K.K."/>
            <person name="Lee Y.K."/>
            <person name="Lee H.K."/>
        </authorList>
    </citation>
    <scope>NUCLEOTIDE SEQUENCE [LARGE SCALE GENOMIC DNA]</scope>
    <source>
        <strain evidence="1 2">KCCM 42265</strain>
    </source>
</reference>
<dbReference type="InterPro" id="IPR038646">
    <property type="entry name" value="Atu4866-like_sf"/>
</dbReference>
<dbReference type="Proteomes" id="UP000509302">
    <property type="component" value="Chromosome"/>
</dbReference>
<organism evidence="1 2">
    <name type="scientific">Costertonia aggregata</name>
    <dbReference type="NCBI Taxonomy" id="343403"/>
    <lineage>
        <taxon>Bacteria</taxon>
        <taxon>Pseudomonadati</taxon>
        <taxon>Bacteroidota</taxon>
        <taxon>Flavobacteriia</taxon>
        <taxon>Flavobacteriales</taxon>
        <taxon>Flavobacteriaceae</taxon>
        <taxon>Costertonia</taxon>
    </lineage>
</organism>
<evidence type="ECO:0000313" key="1">
    <source>
        <dbReference type="EMBL" id="QLG47268.1"/>
    </source>
</evidence>
<dbReference type="InterPro" id="IPR020955">
    <property type="entry name" value="Uncharacterised_Atu4866"/>
</dbReference>
<protein>
    <submittedName>
        <fullName evidence="1">Atu4866 domain-containing protein</fullName>
    </submittedName>
</protein>
<dbReference type="Pfam" id="PF11512">
    <property type="entry name" value="Atu4866"/>
    <property type="match status" value="1"/>
</dbReference>
<proteinExistence type="predicted"/>
<name>A0A7H9AUW0_9FLAO</name>
<dbReference type="Gene3D" id="2.40.128.290">
    <property type="entry name" value="Uncharacterised protein Atu4866, PF11512"/>
    <property type="match status" value="1"/>
</dbReference>
<dbReference type="AlphaFoldDB" id="A0A7H9AUW0"/>
<keyword evidence="2" id="KW-1185">Reference proteome</keyword>